<dbReference type="OrthoDB" id="1795896at2"/>
<sequence length="127" mass="14663">MDDIMKDAYKIADRYEVILKGNIKINGDVNCLVFAHYCEDTLFYKHLFKVSKDILKVNRKSKNNLKEIKELIKISGYKKVWTKGVFSVYGDLRPLAVEAKLGTWGNNGIIENEEYGSNFLISAIFYK</sequence>
<dbReference type="EMBL" id="FNJM01000001">
    <property type="protein sequence ID" value="SDO83021.1"/>
    <property type="molecule type" value="Genomic_DNA"/>
</dbReference>
<dbReference type="GeneID" id="65310601"/>
<gene>
    <name evidence="1" type="ORF">SAMN04488529_101549</name>
</gene>
<dbReference type="Proteomes" id="UP000198597">
    <property type="component" value="Unassembled WGS sequence"/>
</dbReference>
<dbReference type="STRING" id="94869.SAMN04488529_101549"/>
<keyword evidence="2" id="KW-1185">Reference proteome</keyword>
<organism evidence="1 2">
    <name type="scientific">Clostridium gasigenes</name>
    <dbReference type="NCBI Taxonomy" id="94869"/>
    <lineage>
        <taxon>Bacteria</taxon>
        <taxon>Bacillati</taxon>
        <taxon>Bacillota</taxon>
        <taxon>Clostridia</taxon>
        <taxon>Eubacteriales</taxon>
        <taxon>Clostridiaceae</taxon>
        <taxon>Clostridium</taxon>
    </lineage>
</organism>
<protein>
    <submittedName>
        <fullName evidence="1">Epoxyqueuosine reductase</fullName>
    </submittedName>
</protein>
<evidence type="ECO:0000313" key="1">
    <source>
        <dbReference type="EMBL" id="SDO83021.1"/>
    </source>
</evidence>
<accession>A0A1H0MRJ1</accession>
<evidence type="ECO:0000313" key="2">
    <source>
        <dbReference type="Proteomes" id="UP000198597"/>
    </source>
</evidence>
<dbReference type="AlphaFoldDB" id="A0A1H0MRJ1"/>
<name>A0A1H0MRJ1_9CLOT</name>
<dbReference type="RefSeq" id="WP_089965546.1">
    <property type="nucleotide sequence ID" value="NZ_CP071376.1"/>
</dbReference>
<reference evidence="1 2" key="1">
    <citation type="submission" date="2016-10" db="EMBL/GenBank/DDBJ databases">
        <authorList>
            <person name="de Groot N.N."/>
        </authorList>
    </citation>
    <scope>NUCLEOTIDE SEQUENCE [LARGE SCALE GENOMIC DNA]</scope>
    <source>
        <strain evidence="1 2">DSM 12272</strain>
    </source>
</reference>
<proteinExistence type="predicted"/>